<dbReference type="InterPro" id="IPR042175">
    <property type="entry name" value="Cell/Rod_MreC_2"/>
</dbReference>
<dbReference type="PANTHER" id="PTHR34138:SF1">
    <property type="entry name" value="CELL SHAPE-DETERMINING PROTEIN MREC"/>
    <property type="match status" value="1"/>
</dbReference>
<gene>
    <name evidence="6" type="ORF">A3B13_02020</name>
</gene>
<dbReference type="Pfam" id="PF04085">
    <property type="entry name" value="MreC"/>
    <property type="match status" value="1"/>
</dbReference>
<comment type="similarity">
    <text evidence="1">Belongs to the MreC family.</text>
</comment>
<evidence type="ECO:0000256" key="4">
    <source>
        <dbReference type="ARBA" id="ARBA00032089"/>
    </source>
</evidence>
<feature type="domain" description="Rod shape-determining protein MreC beta-barrel core" evidence="5">
    <location>
        <begin position="80"/>
        <end position="223"/>
    </location>
</feature>
<dbReference type="Gene3D" id="2.40.10.350">
    <property type="entry name" value="Rod shape-determining protein MreC, domain 2"/>
    <property type="match status" value="1"/>
</dbReference>
<dbReference type="InterPro" id="IPR042177">
    <property type="entry name" value="Cell/Rod_1"/>
</dbReference>
<dbReference type="InterPro" id="IPR055342">
    <property type="entry name" value="MreC_beta-barrel_core"/>
</dbReference>
<evidence type="ECO:0000256" key="1">
    <source>
        <dbReference type="ARBA" id="ARBA00009369"/>
    </source>
</evidence>
<dbReference type="PANTHER" id="PTHR34138">
    <property type="entry name" value="CELL SHAPE-DETERMINING PROTEIN MREC"/>
    <property type="match status" value="1"/>
</dbReference>
<evidence type="ECO:0000256" key="3">
    <source>
        <dbReference type="ARBA" id="ARBA00022960"/>
    </source>
</evidence>
<dbReference type="STRING" id="1798649.A3B13_02020"/>
<organism evidence="6 7">
    <name type="scientific">Candidatus Liptonbacteria bacterium RIFCSPLOWO2_01_FULL_45_15</name>
    <dbReference type="NCBI Taxonomy" id="1798649"/>
    <lineage>
        <taxon>Bacteria</taxon>
        <taxon>Candidatus Liptoniibacteriota</taxon>
    </lineage>
</organism>
<proteinExistence type="inferred from homology"/>
<dbReference type="Proteomes" id="UP000176287">
    <property type="component" value="Unassembled WGS sequence"/>
</dbReference>
<dbReference type="EMBL" id="MHKZ01000032">
    <property type="protein sequence ID" value="OGY99942.1"/>
    <property type="molecule type" value="Genomic_DNA"/>
</dbReference>
<evidence type="ECO:0000256" key="2">
    <source>
        <dbReference type="ARBA" id="ARBA00013855"/>
    </source>
</evidence>
<evidence type="ECO:0000259" key="5">
    <source>
        <dbReference type="Pfam" id="PF04085"/>
    </source>
</evidence>
<protein>
    <recommendedName>
        <fullName evidence="2">Cell shape-determining protein MreC</fullName>
    </recommendedName>
    <alternativeName>
        <fullName evidence="4">Cell shape protein MreC</fullName>
    </alternativeName>
</protein>
<reference evidence="6 7" key="1">
    <citation type="journal article" date="2016" name="Nat. Commun.">
        <title>Thousands of microbial genomes shed light on interconnected biogeochemical processes in an aquifer system.</title>
        <authorList>
            <person name="Anantharaman K."/>
            <person name="Brown C.T."/>
            <person name="Hug L.A."/>
            <person name="Sharon I."/>
            <person name="Castelle C.J."/>
            <person name="Probst A.J."/>
            <person name="Thomas B.C."/>
            <person name="Singh A."/>
            <person name="Wilkins M.J."/>
            <person name="Karaoz U."/>
            <person name="Brodie E.L."/>
            <person name="Williams K.H."/>
            <person name="Hubbard S.S."/>
            <person name="Banfield J.F."/>
        </authorList>
    </citation>
    <scope>NUCLEOTIDE SEQUENCE [LARGE SCALE GENOMIC DNA]</scope>
</reference>
<comment type="caution">
    <text evidence="6">The sequence shown here is derived from an EMBL/GenBank/DDBJ whole genome shotgun (WGS) entry which is preliminary data.</text>
</comment>
<dbReference type="GO" id="GO:0008360">
    <property type="term" value="P:regulation of cell shape"/>
    <property type="evidence" value="ECO:0007669"/>
    <property type="project" value="UniProtKB-KW"/>
</dbReference>
<evidence type="ECO:0000313" key="7">
    <source>
        <dbReference type="Proteomes" id="UP000176287"/>
    </source>
</evidence>
<keyword evidence="3" id="KW-0133">Cell shape</keyword>
<accession>A0A1G2CEW7</accession>
<name>A0A1G2CEW7_9BACT</name>
<dbReference type="GO" id="GO:0005886">
    <property type="term" value="C:plasma membrane"/>
    <property type="evidence" value="ECO:0007669"/>
    <property type="project" value="TreeGrafter"/>
</dbReference>
<evidence type="ECO:0000313" key="6">
    <source>
        <dbReference type="EMBL" id="OGY99942.1"/>
    </source>
</evidence>
<dbReference type="Gene3D" id="2.40.10.340">
    <property type="entry name" value="Rod shape-determining protein MreC, domain 1"/>
    <property type="match status" value="1"/>
</dbReference>
<dbReference type="InterPro" id="IPR007221">
    <property type="entry name" value="MreC"/>
</dbReference>
<sequence length="233" mass="26117">MRKENLFLLFLVLTVILIFLYPSLGWKIRALMTVSGVQNNDYKNLVLENESLKADLARLGALKKELPSYRGNFIQSSVYSNYPFNFKSELLINRGEKDGVRAGQPAVIFSVSSKPVLVGIVEEVFENDSLIKTVFDSRFQLSVRVGVDGANSLLKGGNNPKLTLIPKDSKIENGDAVYSVSPNYPFGLTVGVVRNFKLFSDQFFGEAELETGYNQNDLRMVSIDINYEKIINQ</sequence>
<dbReference type="AlphaFoldDB" id="A0A1G2CEW7"/>